<name>A0A8T0IN69_CERPU</name>
<evidence type="ECO:0000313" key="2">
    <source>
        <dbReference type="Proteomes" id="UP000822688"/>
    </source>
</evidence>
<comment type="caution">
    <text evidence="1">The sequence shown here is derived from an EMBL/GenBank/DDBJ whole genome shotgun (WGS) entry which is preliminary data.</text>
</comment>
<evidence type="ECO:0000313" key="1">
    <source>
        <dbReference type="EMBL" id="KAG0584465.1"/>
    </source>
</evidence>
<reference evidence="1" key="1">
    <citation type="submission" date="2020-06" db="EMBL/GenBank/DDBJ databases">
        <title>WGS assembly of Ceratodon purpureus strain R40.</title>
        <authorList>
            <person name="Carey S.B."/>
            <person name="Jenkins J."/>
            <person name="Shu S."/>
            <person name="Lovell J.T."/>
            <person name="Sreedasyam A."/>
            <person name="Maumus F."/>
            <person name="Tiley G.P."/>
            <person name="Fernandez-Pozo N."/>
            <person name="Barry K."/>
            <person name="Chen C."/>
            <person name="Wang M."/>
            <person name="Lipzen A."/>
            <person name="Daum C."/>
            <person name="Saski C.A."/>
            <person name="Payton A.C."/>
            <person name="Mcbreen J.C."/>
            <person name="Conrad R.E."/>
            <person name="Kollar L.M."/>
            <person name="Olsson S."/>
            <person name="Huttunen S."/>
            <person name="Landis J.B."/>
            <person name="Wickett N.J."/>
            <person name="Johnson M.G."/>
            <person name="Rensing S.A."/>
            <person name="Grimwood J."/>
            <person name="Schmutz J."/>
            <person name="Mcdaniel S.F."/>
        </authorList>
    </citation>
    <scope>NUCLEOTIDE SEQUENCE</scope>
    <source>
        <strain evidence="1">R40</strain>
    </source>
</reference>
<sequence>MCSLQIRHPLHQSLVSSSAEIKVSFQMNYKIFFRCFTCGPCTARFWKESSNWSYESSTSHLPFHLSSTPSTTFSSNESRAINFKRVVQGQTSCRTLSSSIR</sequence>
<proteinExistence type="predicted"/>
<gene>
    <name evidence="1" type="ORF">KC19_3G212000</name>
</gene>
<protein>
    <submittedName>
        <fullName evidence="1">Uncharacterized protein</fullName>
    </submittedName>
</protein>
<keyword evidence="2" id="KW-1185">Reference proteome</keyword>
<organism evidence="1 2">
    <name type="scientific">Ceratodon purpureus</name>
    <name type="common">Fire moss</name>
    <name type="synonym">Dicranum purpureum</name>
    <dbReference type="NCBI Taxonomy" id="3225"/>
    <lineage>
        <taxon>Eukaryota</taxon>
        <taxon>Viridiplantae</taxon>
        <taxon>Streptophyta</taxon>
        <taxon>Embryophyta</taxon>
        <taxon>Bryophyta</taxon>
        <taxon>Bryophytina</taxon>
        <taxon>Bryopsida</taxon>
        <taxon>Dicranidae</taxon>
        <taxon>Pseudoditrichales</taxon>
        <taxon>Ditrichaceae</taxon>
        <taxon>Ceratodon</taxon>
    </lineage>
</organism>
<accession>A0A8T0IN69</accession>
<dbReference type="Proteomes" id="UP000822688">
    <property type="component" value="Chromosome 3"/>
</dbReference>
<dbReference type="AlphaFoldDB" id="A0A8T0IN69"/>
<dbReference type="EMBL" id="CM026423">
    <property type="protein sequence ID" value="KAG0584465.1"/>
    <property type="molecule type" value="Genomic_DNA"/>
</dbReference>